<dbReference type="EMBL" id="JBCDNA010000003">
    <property type="protein sequence ID" value="MEL4457154.1"/>
    <property type="molecule type" value="Genomic_DNA"/>
</dbReference>
<reference evidence="6 7" key="1">
    <citation type="submission" date="2024-04" db="EMBL/GenBank/DDBJ databases">
        <title>whole genome sequencing of Lutimonas vermicola strain IMCC1616.</title>
        <authorList>
            <person name="Bae S.S."/>
        </authorList>
    </citation>
    <scope>NUCLEOTIDE SEQUENCE [LARGE SCALE GENOMIC DNA]</scope>
    <source>
        <strain evidence="6 7">IMCC1616</strain>
    </source>
</reference>
<dbReference type="RefSeq" id="WP_342161314.1">
    <property type="nucleotide sequence ID" value="NZ_JBCDNA010000003.1"/>
</dbReference>
<protein>
    <submittedName>
        <fullName evidence="6">NAD-dependent epimerase/dehydratase family protein</fullName>
    </submittedName>
</protein>
<organism evidence="6 7">
    <name type="scientific">Lutimonas vermicola</name>
    <dbReference type="NCBI Taxonomy" id="414288"/>
    <lineage>
        <taxon>Bacteria</taxon>
        <taxon>Pseudomonadati</taxon>
        <taxon>Bacteroidota</taxon>
        <taxon>Flavobacteriia</taxon>
        <taxon>Flavobacteriales</taxon>
        <taxon>Flavobacteriaceae</taxon>
        <taxon>Lutimonas</taxon>
    </lineage>
</organism>
<dbReference type="Gene3D" id="3.40.50.720">
    <property type="entry name" value="NAD(P)-binding Rossmann-like Domain"/>
    <property type="match status" value="1"/>
</dbReference>
<dbReference type="SUPFAM" id="SSF51735">
    <property type="entry name" value="NAD(P)-binding Rossmann-fold domains"/>
    <property type="match status" value="1"/>
</dbReference>
<evidence type="ECO:0000313" key="7">
    <source>
        <dbReference type="Proteomes" id="UP001474120"/>
    </source>
</evidence>
<evidence type="ECO:0000313" key="6">
    <source>
        <dbReference type="EMBL" id="MEL4457154.1"/>
    </source>
</evidence>
<evidence type="ECO:0000259" key="5">
    <source>
        <dbReference type="Pfam" id="PF01370"/>
    </source>
</evidence>
<dbReference type="InterPro" id="IPR001509">
    <property type="entry name" value="Epimerase_deHydtase"/>
</dbReference>
<evidence type="ECO:0000256" key="1">
    <source>
        <dbReference type="ARBA" id="ARBA00001911"/>
    </source>
</evidence>
<feature type="domain" description="NAD-dependent epimerase/dehydratase" evidence="5">
    <location>
        <begin position="3"/>
        <end position="241"/>
    </location>
</feature>
<dbReference type="PANTHER" id="PTHR43078:SF6">
    <property type="entry name" value="UDP-GLUCURONIC ACID DECARBOXYLASE 1"/>
    <property type="match status" value="1"/>
</dbReference>
<dbReference type="InterPro" id="IPR036291">
    <property type="entry name" value="NAD(P)-bd_dom_sf"/>
</dbReference>
<evidence type="ECO:0000256" key="4">
    <source>
        <dbReference type="ARBA" id="ARBA00023239"/>
    </source>
</evidence>
<name>A0ABU9L5S7_9FLAO</name>
<dbReference type="Proteomes" id="UP001474120">
    <property type="component" value="Unassembled WGS sequence"/>
</dbReference>
<keyword evidence="3" id="KW-0520">NAD</keyword>
<keyword evidence="2" id="KW-0210">Decarboxylase</keyword>
<keyword evidence="4" id="KW-0456">Lyase</keyword>
<evidence type="ECO:0000256" key="3">
    <source>
        <dbReference type="ARBA" id="ARBA00023027"/>
    </source>
</evidence>
<comment type="cofactor">
    <cofactor evidence="1">
        <name>NAD(+)</name>
        <dbReference type="ChEBI" id="CHEBI:57540"/>
    </cofactor>
</comment>
<comment type="caution">
    <text evidence="6">The sequence shown here is derived from an EMBL/GenBank/DDBJ whole genome shotgun (WGS) entry which is preliminary data.</text>
</comment>
<proteinExistence type="predicted"/>
<evidence type="ECO:0000256" key="2">
    <source>
        <dbReference type="ARBA" id="ARBA00022793"/>
    </source>
</evidence>
<keyword evidence="7" id="KW-1185">Reference proteome</keyword>
<accession>A0ABU9L5S7</accession>
<dbReference type="Pfam" id="PF01370">
    <property type="entry name" value="Epimerase"/>
    <property type="match status" value="1"/>
</dbReference>
<sequence length="322" mass="36700">MKILITGAAGFIGSNLAARLLEGNHSVIGIDNLAYGFMRNVEPLMNNPKFEFILGDIANPLILNEIKVDIIIHLASQKIPRYSNALRTLDENYLMLRNIVQKCLLDKSKLIFASTSDVYGKNPKIPFSEKSDLLLGPTTVKRWAYALSKMYGEHYIIANHEEHNLNYTITRFFGSYGPNQNLTWWGGPQSVFIEKAIKNEPIELHGDGSQTRTFTYVEDTVSALVLCVENEKSNNEIFNTGSKSSAEITIRDLAILIWKLINGEDSEPKLNLIPYSQFGNYEDVMRRVPDISKIRKTLNFKSLWELEEGLKVTIDWQKKFYQ</sequence>
<dbReference type="InterPro" id="IPR044516">
    <property type="entry name" value="UXS-like"/>
</dbReference>
<gene>
    <name evidence="6" type="ORF">AABB81_14700</name>
</gene>
<dbReference type="PANTHER" id="PTHR43078">
    <property type="entry name" value="UDP-GLUCURONIC ACID DECARBOXYLASE-RELATED"/>
    <property type="match status" value="1"/>
</dbReference>